<dbReference type="Proteomes" id="UP000005938">
    <property type="component" value="Unassembled WGS sequence"/>
</dbReference>
<dbReference type="GO" id="GO:0016787">
    <property type="term" value="F:hydrolase activity"/>
    <property type="evidence" value="ECO:0007669"/>
    <property type="project" value="InterPro"/>
</dbReference>
<dbReference type="SUPFAM" id="SSF56300">
    <property type="entry name" value="Metallo-dependent phosphatases"/>
    <property type="match status" value="1"/>
</dbReference>
<gene>
    <name evidence="3" type="ORF">W5A_00925</name>
</gene>
<accession>I0WJH6</accession>
<protein>
    <submittedName>
        <fullName evidence="3">Calcineurin-like phosphoesterase</fullName>
    </submittedName>
</protein>
<dbReference type="PANTHER" id="PTHR43143:SF1">
    <property type="entry name" value="SERINE_THREONINE-PROTEIN PHOSPHATASE CPPED1"/>
    <property type="match status" value="1"/>
</dbReference>
<dbReference type="InterPro" id="IPR032288">
    <property type="entry name" value="Metallophos_C"/>
</dbReference>
<dbReference type="InterPro" id="IPR004843">
    <property type="entry name" value="Calcineurin-like_PHP"/>
</dbReference>
<dbReference type="Pfam" id="PF16370">
    <property type="entry name" value="MetallophosC"/>
    <property type="match status" value="1"/>
</dbReference>
<dbReference type="InterPro" id="IPR008969">
    <property type="entry name" value="CarboxyPept-like_regulatory"/>
</dbReference>
<feature type="domain" description="Calcineurin-like phosphoesterase" evidence="1">
    <location>
        <begin position="95"/>
        <end position="274"/>
    </location>
</feature>
<keyword evidence="4" id="KW-1185">Reference proteome</keyword>
<dbReference type="PANTHER" id="PTHR43143">
    <property type="entry name" value="METALLOPHOSPHOESTERASE, CALCINEURIN SUPERFAMILY"/>
    <property type="match status" value="1"/>
</dbReference>
<dbReference type="STRING" id="946077.W5A_00925"/>
<evidence type="ECO:0000259" key="2">
    <source>
        <dbReference type="Pfam" id="PF16370"/>
    </source>
</evidence>
<dbReference type="InterPro" id="IPR029052">
    <property type="entry name" value="Metallo-depent_PP-like"/>
</dbReference>
<dbReference type="EMBL" id="AJJU01000002">
    <property type="protein sequence ID" value="EID76542.1"/>
    <property type="molecule type" value="Genomic_DNA"/>
</dbReference>
<evidence type="ECO:0000313" key="3">
    <source>
        <dbReference type="EMBL" id="EID76542.1"/>
    </source>
</evidence>
<reference evidence="3 4" key="1">
    <citation type="journal article" date="2012" name="J. Bacteriol.">
        <title>Genome Sequence of the Halotolerant Bacterium Imtechella halotolerans K1T.</title>
        <authorList>
            <person name="Kumar S."/>
            <person name="Vikram S."/>
            <person name="Subramanian S."/>
            <person name="Raghava G.P."/>
            <person name="Pinnaka A.K."/>
        </authorList>
    </citation>
    <scope>NUCLEOTIDE SEQUENCE [LARGE SCALE GENOMIC DNA]</scope>
    <source>
        <strain evidence="3 4">K1</strain>
    </source>
</reference>
<dbReference type="InterPro" id="IPR051918">
    <property type="entry name" value="STPP_CPPED1"/>
</dbReference>
<dbReference type="Pfam" id="PF00149">
    <property type="entry name" value="Metallophos"/>
    <property type="match status" value="1"/>
</dbReference>
<evidence type="ECO:0000259" key="1">
    <source>
        <dbReference type="Pfam" id="PF00149"/>
    </source>
</evidence>
<comment type="caution">
    <text evidence="3">The sequence shown here is derived from an EMBL/GenBank/DDBJ whole genome shotgun (WGS) entry which is preliminary data.</text>
</comment>
<sequence length="471" mass="53496">MSSISSQNSTQIIEGRVLLSSGKPFKKPIAISNGDTLVYTNNKGGFSIEVEKGSAIFPIIPSGYSVQTKSWWHIVQDSRKEYNFILQKEKTSTSFKVLAIGDIQIGSSEELLYAANSILKEVNNRDDYDLTIYLGDLVNDTPELFSSLKTMIENTEKMYRVVYGNHDRNFSSSQESQTDLFRNYFGPENYAFYKNGILFITLNSITPKGSYGYDETYPNNQLRFISQLLKNVPKSTPIVINQHVPLLFMTNKDSLIQILDSFKKTLLLSGHTHTVFQNYIKTPSGNTIHELTAGASCGNWWRGQKDWEGTPTSLMQCGTPKGYFEIDFNGNDYKLTYKGVGLPKEKQSSLWVDTYKGSPTSFVSKNREIYLNVFAGSEKTKVEIHMPDGTILPMKKTREMDPFVHYIQQSQKSKNAPDKDSQVAPYTKRNSPHLWKVSLPETLQSGGYSLKFTITDEKLNPIETSYWIWIE</sequence>
<name>I0WJH6_9FLAO</name>
<evidence type="ECO:0000313" key="4">
    <source>
        <dbReference type="Proteomes" id="UP000005938"/>
    </source>
</evidence>
<organism evidence="3 4">
    <name type="scientific">Imtechella halotolerans K1</name>
    <dbReference type="NCBI Taxonomy" id="946077"/>
    <lineage>
        <taxon>Bacteria</taxon>
        <taxon>Pseudomonadati</taxon>
        <taxon>Bacteroidota</taxon>
        <taxon>Flavobacteriia</taxon>
        <taxon>Flavobacteriales</taxon>
        <taxon>Flavobacteriaceae</taxon>
        <taxon>Imtechella</taxon>
    </lineage>
</organism>
<proteinExistence type="predicted"/>
<dbReference type="AlphaFoldDB" id="I0WJH6"/>
<dbReference type="eggNOG" id="COG1409">
    <property type="taxonomic scope" value="Bacteria"/>
</dbReference>
<feature type="domain" description="Calcineurin-like phosphoesterase C-terminal" evidence="2">
    <location>
        <begin position="290"/>
        <end position="457"/>
    </location>
</feature>
<dbReference type="Gene3D" id="3.60.21.10">
    <property type="match status" value="1"/>
</dbReference>
<dbReference type="SUPFAM" id="SSF49464">
    <property type="entry name" value="Carboxypeptidase regulatory domain-like"/>
    <property type="match status" value="1"/>
</dbReference>